<evidence type="ECO:0000256" key="3">
    <source>
        <dbReference type="ARBA" id="ARBA00022553"/>
    </source>
</evidence>
<keyword evidence="3" id="KW-0597">Phosphoprotein</keyword>
<dbReference type="Pfam" id="PF00989">
    <property type="entry name" value="PAS"/>
    <property type="match status" value="1"/>
</dbReference>
<dbReference type="CDD" id="cd00130">
    <property type="entry name" value="PAS"/>
    <property type="match status" value="1"/>
</dbReference>
<dbReference type="SUPFAM" id="SSF47384">
    <property type="entry name" value="Homodimeric domain of signal transducing histidine kinase"/>
    <property type="match status" value="1"/>
</dbReference>
<dbReference type="Gene3D" id="1.10.287.130">
    <property type="match status" value="1"/>
</dbReference>
<comment type="caution">
    <text evidence="10">The sequence shown here is derived from an EMBL/GenBank/DDBJ whole genome shotgun (WGS) entry which is preliminary data.</text>
</comment>
<dbReference type="SUPFAM" id="SSF55785">
    <property type="entry name" value="PYP-like sensor domain (PAS domain)"/>
    <property type="match status" value="1"/>
</dbReference>
<dbReference type="InterPro" id="IPR001638">
    <property type="entry name" value="Solute-binding_3/MltF_N"/>
</dbReference>
<dbReference type="InterPro" id="IPR000014">
    <property type="entry name" value="PAS"/>
</dbReference>
<organism evidence="10">
    <name type="scientific">bioreactor metagenome</name>
    <dbReference type="NCBI Taxonomy" id="1076179"/>
    <lineage>
        <taxon>unclassified sequences</taxon>
        <taxon>metagenomes</taxon>
        <taxon>ecological metagenomes</taxon>
    </lineage>
</organism>
<accession>A0A644WX76</accession>
<keyword evidence="7" id="KW-1133">Transmembrane helix</keyword>
<dbReference type="CDD" id="cd00082">
    <property type="entry name" value="HisKA"/>
    <property type="match status" value="1"/>
</dbReference>
<dbReference type="PANTHER" id="PTHR43711:SF26">
    <property type="entry name" value="SENSOR HISTIDINE KINASE RCSC"/>
    <property type="match status" value="1"/>
</dbReference>
<dbReference type="EC" id="2.7.13.3" evidence="2"/>
<dbReference type="GO" id="GO:0000155">
    <property type="term" value="F:phosphorelay sensor kinase activity"/>
    <property type="evidence" value="ECO:0007669"/>
    <property type="project" value="InterPro"/>
</dbReference>
<dbReference type="InterPro" id="IPR036097">
    <property type="entry name" value="HisK_dim/P_sf"/>
</dbReference>
<dbReference type="SUPFAM" id="SSF53850">
    <property type="entry name" value="Periplasmic binding protein-like II"/>
    <property type="match status" value="1"/>
</dbReference>
<dbReference type="PRINTS" id="PR00344">
    <property type="entry name" value="BCTRLSENSOR"/>
</dbReference>
<dbReference type="GO" id="GO:0006355">
    <property type="term" value="P:regulation of DNA-templated transcription"/>
    <property type="evidence" value="ECO:0007669"/>
    <property type="project" value="InterPro"/>
</dbReference>
<evidence type="ECO:0000256" key="6">
    <source>
        <dbReference type="ARBA" id="ARBA00023012"/>
    </source>
</evidence>
<dbReference type="SMART" id="SM00388">
    <property type="entry name" value="HisKA"/>
    <property type="match status" value="1"/>
</dbReference>
<keyword evidence="6" id="KW-0902">Two-component regulatory system</keyword>
<gene>
    <name evidence="10" type="primary">rcsC_135</name>
    <name evidence="10" type="ORF">SDC9_54822</name>
</gene>
<keyword evidence="7" id="KW-0812">Transmembrane</keyword>
<keyword evidence="5 10" id="KW-0418">Kinase</keyword>
<dbReference type="CDD" id="cd16922">
    <property type="entry name" value="HATPase_EvgS-ArcB-TorS-like"/>
    <property type="match status" value="1"/>
</dbReference>
<dbReference type="Gene3D" id="3.30.450.20">
    <property type="entry name" value="PAS domain"/>
    <property type="match status" value="1"/>
</dbReference>
<evidence type="ECO:0000256" key="1">
    <source>
        <dbReference type="ARBA" id="ARBA00000085"/>
    </source>
</evidence>
<dbReference type="InterPro" id="IPR036890">
    <property type="entry name" value="HATPase_C_sf"/>
</dbReference>
<dbReference type="Pfam" id="PF00497">
    <property type="entry name" value="SBP_bac_3"/>
    <property type="match status" value="1"/>
</dbReference>
<dbReference type="SMART" id="SM00062">
    <property type="entry name" value="PBPb"/>
    <property type="match status" value="1"/>
</dbReference>
<dbReference type="InterPro" id="IPR005467">
    <property type="entry name" value="His_kinase_dom"/>
</dbReference>
<evidence type="ECO:0000256" key="2">
    <source>
        <dbReference type="ARBA" id="ARBA00012438"/>
    </source>
</evidence>
<dbReference type="SMART" id="SM00387">
    <property type="entry name" value="HATPase_c"/>
    <property type="match status" value="1"/>
</dbReference>
<dbReference type="PANTHER" id="PTHR43711">
    <property type="entry name" value="TWO-COMPONENT HISTIDINE KINASE"/>
    <property type="match status" value="1"/>
</dbReference>
<dbReference type="InterPro" id="IPR003594">
    <property type="entry name" value="HATPase_dom"/>
</dbReference>
<dbReference type="FunFam" id="3.30.565.10:FF:000010">
    <property type="entry name" value="Sensor histidine kinase RcsC"/>
    <property type="match status" value="1"/>
</dbReference>
<keyword evidence="7" id="KW-0472">Membrane</keyword>
<dbReference type="NCBIfam" id="TIGR00229">
    <property type="entry name" value="sensory_box"/>
    <property type="match status" value="1"/>
</dbReference>
<keyword evidence="4 10" id="KW-0808">Transferase</keyword>
<dbReference type="InterPro" id="IPR003661">
    <property type="entry name" value="HisK_dim/P_dom"/>
</dbReference>
<evidence type="ECO:0000259" key="9">
    <source>
        <dbReference type="PROSITE" id="PS50112"/>
    </source>
</evidence>
<dbReference type="SMART" id="SM00091">
    <property type="entry name" value="PAS"/>
    <property type="match status" value="1"/>
</dbReference>
<evidence type="ECO:0000313" key="10">
    <source>
        <dbReference type="EMBL" id="MPM08510.1"/>
    </source>
</evidence>
<dbReference type="Pfam" id="PF02518">
    <property type="entry name" value="HATPase_c"/>
    <property type="match status" value="1"/>
</dbReference>
<dbReference type="Gene3D" id="3.30.565.10">
    <property type="entry name" value="Histidine kinase-like ATPase, C-terminal domain"/>
    <property type="match status" value="1"/>
</dbReference>
<feature type="domain" description="Histidine kinase" evidence="8">
    <location>
        <begin position="461"/>
        <end position="682"/>
    </location>
</feature>
<dbReference type="InterPro" id="IPR035965">
    <property type="entry name" value="PAS-like_dom_sf"/>
</dbReference>
<dbReference type="InterPro" id="IPR013767">
    <property type="entry name" value="PAS_fold"/>
</dbReference>
<name>A0A644WX76_9ZZZZ</name>
<dbReference type="AlphaFoldDB" id="A0A644WX76"/>
<evidence type="ECO:0000256" key="4">
    <source>
        <dbReference type="ARBA" id="ARBA00022679"/>
    </source>
</evidence>
<comment type="catalytic activity">
    <reaction evidence="1">
        <text>ATP + protein L-histidine = ADP + protein N-phospho-L-histidine.</text>
        <dbReference type="EC" id="2.7.13.3"/>
    </reaction>
</comment>
<sequence length="686" mass="78241">MNVIGVFVKRYLILLLSLFIGINSIVARDSLARVVRVGAFNYYPAIFQDENGEIKGFFVESFAEIERREGIKIQYVYGSWKDGLDRLSNGEIDLMPSMAKLSEREKLYSFGSIPLLTVWSELYVKPNSEIDKIVDVEGKKIGIMVGDANAKNFTTLVKNLNIKCNIIEFQGFEHIFKALQNDEIDAGVVNNTFGAPKAEEYNLRSTGIVFNPFDIFLASKKDKNLELLKLTDSYLSKWRHDRESVYNKSRQKWAHGDVGAVRFFPTWLKNLLILFGTLIVIMILFLLLLKKRVNIATQEIVQRERHLRDSEARWKRYIDSSPMGIFIVDGAGNFKKVNKAASSITGFSEKELVSMNIADLQPAETLSEDLKNFKNLQEIGEISVELRFIHKDGFPRWWSINAVKLSDDEYLSFTFDITKEKNREKLIEENNMTIMMQNMELKRSKERAEESDRLKTAFLQNMSHEIRTPLNAIIGFSDLLADSTDNKEEQLTYASIIKSRGEDLLSIINDILDVSIIESGKITLNNAYFNLFDLKRDLESIYFIYAKKIKKEGLSFQIEIPEKFSEKYFIGDVARIKQIIMNLVNNSFKFTDHGYIKVNFDHIDGVLLISVSDSGIGIPEDKKSLVFERFTQTSSSISRLYGGVGLGLSIVSSLVKMMKGDLELNSEEGKGTTFTIKIPSISEDDL</sequence>
<dbReference type="Gene3D" id="3.40.190.10">
    <property type="entry name" value="Periplasmic binding protein-like II"/>
    <property type="match status" value="2"/>
</dbReference>
<evidence type="ECO:0000256" key="5">
    <source>
        <dbReference type="ARBA" id="ARBA00022777"/>
    </source>
</evidence>
<dbReference type="Pfam" id="PF00512">
    <property type="entry name" value="HisKA"/>
    <property type="match status" value="1"/>
</dbReference>
<protein>
    <recommendedName>
        <fullName evidence="2">histidine kinase</fullName>
        <ecNumber evidence="2">2.7.13.3</ecNumber>
    </recommendedName>
</protein>
<dbReference type="InterPro" id="IPR004358">
    <property type="entry name" value="Sig_transdc_His_kin-like_C"/>
</dbReference>
<evidence type="ECO:0000256" key="7">
    <source>
        <dbReference type="SAM" id="Phobius"/>
    </source>
</evidence>
<feature type="transmembrane region" description="Helical" evidence="7">
    <location>
        <begin position="271"/>
        <end position="289"/>
    </location>
</feature>
<dbReference type="InterPro" id="IPR050736">
    <property type="entry name" value="Sensor_HK_Regulatory"/>
</dbReference>
<dbReference type="PROSITE" id="PS50109">
    <property type="entry name" value="HIS_KIN"/>
    <property type="match status" value="1"/>
</dbReference>
<evidence type="ECO:0000259" key="8">
    <source>
        <dbReference type="PROSITE" id="PS50109"/>
    </source>
</evidence>
<feature type="domain" description="PAS" evidence="9">
    <location>
        <begin position="310"/>
        <end position="360"/>
    </location>
</feature>
<dbReference type="EMBL" id="VSSQ01001457">
    <property type="protein sequence ID" value="MPM08510.1"/>
    <property type="molecule type" value="Genomic_DNA"/>
</dbReference>
<dbReference type="PROSITE" id="PS50112">
    <property type="entry name" value="PAS"/>
    <property type="match status" value="1"/>
</dbReference>
<dbReference type="SUPFAM" id="SSF55874">
    <property type="entry name" value="ATPase domain of HSP90 chaperone/DNA topoisomerase II/histidine kinase"/>
    <property type="match status" value="1"/>
</dbReference>
<reference evidence="10" key="1">
    <citation type="submission" date="2019-08" db="EMBL/GenBank/DDBJ databases">
        <authorList>
            <person name="Kucharzyk K."/>
            <person name="Murdoch R.W."/>
            <person name="Higgins S."/>
            <person name="Loffler F."/>
        </authorList>
    </citation>
    <scope>NUCLEOTIDE SEQUENCE</scope>
</reference>
<proteinExistence type="predicted"/>